<organism evidence="2 3">
    <name type="scientific">Phanerochaete sordida</name>
    <dbReference type="NCBI Taxonomy" id="48140"/>
    <lineage>
        <taxon>Eukaryota</taxon>
        <taxon>Fungi</taxon>
        <taxon>Dikarya</taxon>
        <taxon>Basidiomycota</taxon>
        <taxon>Agaricomycotina</taxon>
        <taxon>Agaricomycetes</taxon>
        <taxon>Polyporales</taxon>
        <taxon>Phanerochaetaceae</taxon>
        <taxon>Phanerochaete</taxon>
    </lineage>
</organism>
<dbReference type="EMBL" id="BPQB01000103">
    <property type="protein sequence ID" value="GJE99156.1"/>
    <property type="molecule type" value="Genomic_DNA"/>
</dbReference>
<sequence>MNVGMYVKYIKLEMAFPCDSPPWAHLILHLLPRPLFPNIISVDIIAAPPRGAPESDKNRKVTARSPLLGLPRALPFPPWMQVADLRVRRCHFARFNDIAPFVSSSLGGRGADRTRTGGGLVADWWRTGGGLVTDRRGGRPEGDRTRTGIGLFQLPDVLVSSLLTMGSSCARLDLALTEVTWADANEPPPLEIPPVTRTVHRLWQREVWLVAHRSNAPWQALFFFSRSRIARQRPSRANGYLGGHGRGLGLDGAEAHRIAVLVQAFPRNDTVKVWCRNGRTLQYDLLDLTIRLFFEISAVTGLVEQITVHMPREIIDYSDLKNDPLAVSDKHTAAFGPTMEKVVVLLPEDMFPEYDHSVRARLPALARQNRLEVRARKLDVVEIQEGMPREDDGEDTEEEEEKAECAEVERELQDLNM</sequence>
<comment type="caution">
    <text evidence="2">The sequence shown here is derived from an EMBL/GenBank/DDBJ whole genome shotgun (WGS) entry which is preliminary data.</text>
</comment>
<reference evidence="2 3" key="1">
    <citation type="submission" date="2021-08" db="EMBL/GenBank/DDBJ databases">
        <title>Draft Genome Sequence of Phanerochaete sordida strain YK-624.</title>
        <authorList>
            <person name="Mori T."/>
            <person name="Dohra H."/>
            <person name="Suzuki T."/>
            <person name="Kawagishi H."/>
            <person name="Hirai H."/>
        </authorList>
    </citation>
    <scope>NUCLEOTIDE SEQUENCE [LARGE SCALE GENOMIC DNA]</scope>
    <source>
        <strain evidence="2 3">YK-624</strain>
    </source>
</reference>
<accession>A0A9P3GQ74</accession>
<proteinExistence type="predicted"/>
<evidence type="ECO:0000313" key="3">
    <source>
        <dbReference type="Proteomes" id="UP000703269"/>
    </source>
</evidence>
<evidence type="ECO:0000256" key="1">
    <source>
        <dbReference type="SAM" id="MobiDB-lite"/>
    </source>
</evidence>
<protein>
    <submittedName>
        <fullName evidence="2">Uncharacterized protein</fullName>
    </submittedName>
</protein>
<name>A0A9P3GQ74_9APHY</name>
<evidence type="ECO:0000313" key="2">
    <source>
        <dbReference type="EMBL" id="GJE99156.1"/>
    </source>
</evidence>
<dbReference type="AlphaFoldDB" id="A0A9P3GQ74"/>
<feature type="compositionally biased region" description="Basic and acidic residues" evidence="1">
    <location>
        <begin position="403"/>
        <end position="417"/>
    </location>
</feature>
<dbReference type="Proteomes" id="UP000703269">
    <property type="component" value="Unassembled WGS sequence"/>
</dbReference>
<keyword evidence="3" id="KW-1185">Reference proteome</keyword>
<feature type="region of interest" description="Disordered" evidence="1">
    <location>
        <begin position="384"/>
        <end position="417"/>
    </location>
</feature>
<feature type="compositionally biased region" description="Acidic residues" evidence="1">
    <location>
        <begin position="391"/>
        <end position="402"/>
    </location>
</feature>
<gene>
    <name evidence="2" type="ORF">PsYK624_154030</name>
</gene>